<dbReference type="Gene3D" id="3.40.50.150">
    <property type="entry name" value="Vaccinia Virus protein VP39"/>
    <property type="match status" value="1"/>
</dbReference>
<dbReference type="PANTHER" id="PTHR22807:SF74">
    <property type="entry name" value="TRNA (CYTOSINE(48)-C(5))-METHYLTRANSFERASE"/>
    <property type="match status" value="1"/>
</dbReference>
<dbReference type="Proteomes" id="UP000033085">
    <property type="component" value="Chromosome"/>
</dbReference>
<dbReference type="AlphaFoldDB" id="A0A0E3JXA1"/>
<dbReference type="KEGG" id="ssoa:SULA_1268"/>
<dbReference type="EMBL" id="CP033238">
    <property type="protein sequence ID" value="AZF75902.1"/>
    <property type="molecule type" value="Genomic_DNA"/>
</dbReference>
<evidence type="ECO:0000256" key="5">
    <source>
        <dbReference type="ARBA" id="ARBA00022691"/>
    </source>
</evidence>
<dbReference type="PATRIC" id="fig|2287.6.peg.1322"/>
<dbReference type="EMBL" id="CP033236">
    <property type="protein sequence ID" value="AZF70657.1"/>
    <property type="molecule type" value="Genomic_DNA"/>
</dbReference>
<evidence type="ECO:0000313" key="28">
    <source>
        <dbReference type="Proteomes" id="UP000275843"/>
    </source>
</evidence>
<evidence type="ECO:0000313" key="30">
    <source>
        <dbReference type="Proteomes" id="UP000282269"/>
    </source>
</evidence>
<evidence type="ECO:0000313" key="20">
    <source>
        <dbReference type="Proteomes" id="UP000033057"/>
    </source>
</evidence>
<name>A0A0E3JXA1_SACSO</name>
<dbReference type="InterPro" id="IPR001678">
    <property type="entry name" value="MeTrfase_RsmB-F_NOP2_dom"/>
</dbReference>
<evidence type="ECO:0000256" key="4">
    <source>
        <dbReference type="ARBA" id="ARBA00022679"/>
    </source>
</evidence>
<dbReference type="PRINTS" id="PR02008">
    <property type="entry name" value="RCMTFAMILY"/>
</dbReference>
<dbReference type="Gene3D" id="3.30.70.1170">
    <property type="entry name" value="Sun protein, domain 3"/>
    <property type="match status" value="1"/>
</dbReference>
<dbReference type="InterPro" id="IPR018314">
    <property type="entry name" value="RsmB/NOL1/NOP2-like_CS"/>
</dbReference>
<keyword evidence="4 9" id="KW-0808">Transferase</keyword>
<dbReference type="GeneID" id="1455401"/>
<evidence type="ECO:0000313" key="25">
    <source>
        <dbReference type="Proteomes" id="UP000269431"/>
    </source>
</evidence>
<dbReference type="EMBL" id="CP050869">
    <property type="protein sequence ID" value="QPG50558.1"/>
    <property type="molecule type" value="Genomic_DNA"/>
</dbReference>
<organism evidence="9 20">
    <name type="scientific">Saccharolobus solfataricus</name>
    <name type="common">Sulfolobus solfataricus</name>
    <dbReference type="NCBI Taxonomy" id="2287"/>
    <lineage>
        <taxon>Archaea</taxon>
        <taxon>Thermoproteota</taxon>
        <taxon>Thermoprotei</taxon>
        <taxon>Sulfolobales</taxon>
        <taxon>Sulfolobaceae</taxon>
        <taxon>Saccharolobus</taxon>
    </lineage>
</organism>
<proteinExistence type="inferred from homology"/>
<reference evidence="23" key="2">
    <citation type="submission" date="2016-04" db="EMBL/GenBank/DDBJ databases">
        <authorList>
            <person name="Shah S.A."/>
            <person name="Garrett R.A."/>
        </authorList>
    </citation>
    <scope>NUCLEOTIDE SEQUENCE [LARGE SCALE GENOMIC DNA]</scope>
    <source>
        <strain evidence="23">ATCC 35091 / DSM 1616 / JCM 8930 / NBRC 15331 / P1</strain>
    </source>
</reference>
<dbReference type="InterPro" id="IPR049560">
    <property type="entry name" value="MeTrfase_RsmB-F_NOP2_cat"/>
</dbReference>
<dbReference type="Proteomes" id="UP000269431">
    <property type="component" value="Chromosome"/>
</dbReference>
<keyword evidence="5" id="KW-0949">S-adenosyl-L-methionine</keyword>
<evidence type="ECO:0000256" key="1">
    <source>
        <dbReference type="ARBA" id="ARBA00007494"/>
    </source>
</evidence>
<evidence type="ECO:0000313" key="26">
    <source>
        <dbReference type="Proteomes" id="UP000273194"/>
    </source>
</evidence>
<evidence type="ECO:0000313" key="27">
    <source>
        <dbReference type="Proteomes" id="UP000273443"/>
    </source>
</evidence>
<dbReference type="Proteomes" id="UP000282269">
    <property type="component" value="Chromosome"/>
</dbReference>
<dbReference type="CDD" id="cd02440">
    <property type="entry name" value="AdoMet_MTases"/>
    <property type="match status" value="1"/>
</dbReference>
<evidence type="ECO:0000313" key="9">
    <source>
        <dbReference type="EMBL" id="AKA76267.1"/>
    </source>
</evidence>
<dbReference type="Proteomes" id="UP000594632">
    <property type="component" value="Chromosome"/>
</dbReference>
<feature type="domain" description="SAM-dependent MTase RsmB/NOP-type" evidence="7">
    <location>
        <begin position="54"/>
        <end position="339"/>
    </location>
</feature>
<evidence type="ECO:0000256" key="2">
    <source>
        <dbReference type="ARBA" id="ARBA00022490"/>
    </source>
</evidence>
<dbReference type="EMBL" id="CP033235">
    <property type="protein sequence ID" value="AZF68037.1"/>
    <property type="molecule type" value="Genomic_DNA"/>
</dbReference>
<evidence type="ECO:0000313" key="23">
    <source>
        <dbReference type="Proteomes" id="UP000076770"/>
    </source>
</evidence>
<evidence type="ECO:0000313" key="17">
    <source>
        <dbReference type="EMBL" id="AZF83754.1"/>
    </source>
</evidence>
<evidence type="ECO:0000313" key="18">
    <source>
        <dbReference type="EMBL" id="QPG50558.1"/>
    </source>
</evidence>
<accession>A0A0E3JXA1</accession>
<dbReference type="GO" id="GO:0016428">
    <property type="term" value="F:tRNA (cytidine-5-)-methyltransferase activity"/>
    <property type="evidence" value="ECO:0007669"/>
    <property type="project" value="TreeGrafter"/>
</dbReference>
<dbReference type="FunFam" id="3.30.70.1170:FF:000019">
    <property type="entry name" value="RNA methylase, NOL1/NOP2/sun family"/>
    <property type="match status" value="1"/>
</dbReference>
<dbReference type="Proteomes" id="UP000076770">
    <property type="component" value="Chromosome i"/>
</dbReference>
<dbReference type="Proteomes" id="UP000273443">
    <property type="component" value="Chromosome"/>
</dbReference>
<comment type="similarity">
    <text evidence="1">Belongs to the class I-like SAM-binding methyltransferase superfamily. RsmB/NOP family.</text>
</comment>
<sequence>MENRIAKYLSAHYNLFQISPSYKAKRLASKYRFLDYMIERYLNMFSTEEELEEYLNSCSFPLKKSIRCNTLKTDCKKLEEIMLEKGFVLEKVKWLQHGYVVKRTPPKPSLGSTLEYLMGYYHIQGLASMVPAYVLNPSYDDFVLDMAAAPGGKTTQLSQIMQNKGLVIAVEKKRSRIRALLSNVNRLGAENVVLIKTDALNLININKSQFDKILLDAPCSGEGLIQKDPTRRYKTTMDDLRDFAHLQLSLIEIAYELLKKGGYIVYSTCSVAPEEDELIVNFAIEELGMKAMSVEGYPASNGYIEYYTTRFSNDVKNCLRFFPHKQGTEGFFLCLLKKE</sequence>
<dbReference type="Proteomes" id="UP000033106">
    <property type="component" value="Chromosome"/>
</dbReference>
<dbReference type="Proteomes" id="UP000275843">
    <property type="component" value="Chromosome"/>
</dbReference>
<evidence type="ECO:0000313" key="29">
    <source>
        <dbReference type="Proteomes" id="UP000278715"/>
    </source>
</evidence>
<evidence type="ECO:0000256" key="3">
    <source>
        <dbReference type="ARBA" id="ARBA00022603"/>
    </source>
</evidence>
<dbReference type="InterPro" id="IPR011023">
    <property type="entry name" value="Nop2p"/>
</dbReference>
<reference evidence="19" key="3">
    <citation type="submission" date="2016-04" db="EMBL/GenBank/DDBJ databases">
        <authorList>
            <person name="Evans L.H."/>
            <person name="Alamgir A."/>
            <person name="Owens N."/>
            <person name="Weber N.D."/>
            <person name="Virtaneva K."/>
            <person name="Barbian K."/>
            <person name="Babar A."/>
            <person name="Rosenke K."/>
        </authorList>
    </citation>
    <scope>NUCLEOTIDE SEQUENCE</scope>
    <source>
        <strain evidence="19">P1</strain>
    </source>
</reference>
<reference evidence="20 21" key="1">
    <citation type="journal article" date="2015" name="Genome Announc.">
        <title>Complete Genome Sequence of Sulfolobus solfataricus Strain 98/2 and Evolved Derivatives.</title>
        <authorList>
            <person name="McCarthy S."/>
            <person name="Gradnigo J."/>
            <person name="Johnson T."/>
            <person name="Payne S."/>
            <person name="Lipzen A."/>
            <person name="Martin J."/>
            <person name="Schackwitz W."/>
            <person name="Moriyama E."/>
            <person name="Blum P."/>
        </authorList>
    </citation>
    <scope>NUCLEOTIDE SEQUENCE [LARGE SCALE GENOMIC DNA]</scope>
    <source>
        <strain evidence="20">98/2 SULC</strain>
        <strain evidence="8">SARC-B</strain>
        <strain evidence="9">SARC-C</strain>
        <strain evidence="10 22">SULA</strain>
        <strain evidence="21">SULB</strain>
    </source>
</reference>
<keyword evidence="2" id="KW-0963">Cytoplasm</keyword>
<dbReference type="PANTHER" id="PTHR22807">
    <property type="entry name" value="NOP2 YEAST -RELATED NOL1/NOP2/FMU SUN DOMAIN-CONTAINING"/>
    <property type="match status" value="1"/>
</dbReference>
<evidence type="ECO:0000313" key="24">
    <source>
        <dbReference type="Proteomes" id="UP000267993"/>
    </source>
</evidence>
<dbReference type="SUPFAM" id="SSF53335">
    <property type="entry name" value="S-adenosyl-L-methionine-dependent methyltransferases"/>
    <property type="match status" value="1"/>
</dbReference>
<dbReference type="GO" id="GO:0003723">
    <property type="term" value="F:RNA binding"/>
    <property type="evidence" value="ECO:0007669"/>
    <property type="project" value="UniProtKB-KW"/>
</dbReference>
<dbReference type="PROSITE" id="PS51686">
    <property type="entry name" value="SAM_MT_RSMB_NOP"/>
    <property type="match status" value="1"/>
</dbReference>
<dbReference type="Pfam" id="PF01189">
    <property type="entry name" value="Methyltr_RsmB-F"/>
    <property type="match status" value="1"/>
</dbReference>
<dbReference type="OrthoDB" id="14725at2157"/>
<evidence type="ECO:0000259" key="7">
    <source>
        <dbReference type="PROSITE" id="PS51686"/>
    </source>
</evidence>
<dbReference type="EMBL" id="CP011055">
    <property type="protein sequence ID" value="AKA73569.1"/>
    <property type="molecule type" value="Genomic_DNA"/>
</dbReference>
<dbReference type="GeneID" id="44129221"/>
<dbReference type="Pfam" id="PF17125">
    <property type="entry name" value="Methyltr_RsmF_N"/>
    <property type="match status" value="1"/>
</dbReference>
<evidence type="ECO:0000313" key="21">
    <source>
        <dbReference type="Proteomes" id="UP000033085"/>
    </source>
</evidence>
<keyword evidence="6" id="KW-0694">RNA-binding</keyword>
<dbReference type="OMA" id="EPEENEF"/>
<dbReference type="EMBL" id="CP033240">
    <property type="protein sequence ID" value="AZF81115.1"/>
    <property type="molecule type" value="Genomic_DNA"/>
</dbReference>
<dbReference type="GO" id="GO:0030488">
    <property type="term" value="P:tRNA methylation"/>
    <property type="evidence" value="ECO:0007669"/>
    <property type="project" value="TreeGrafter"/>
</dbReference>
<evidence type="ECO:0000313" key="15">
    <source>
        <dbReference type="EMBL" id="AZF78511.1"/>
    </source>
</evidence>
<keyword evidence="3 9" id="KW-0489">Methyltransferase</keyword>
<evidence type="ECO:0000313" key="22">
    <source>
        <dbReference type="Proteomes" id="UP000033106"/>
    </source>
</evidence>
<evidence type="ECO:0000313" key="14">
    <source>
        <dbReference type="EMBL" id="AZF75902.1"/>
    </source>
</evidence>
<dbReference type="Proteomes" id="UP000033057">
    <property type="component" value="Chromosome"/>
</dbReference>
<evidence type="ECO:0000313" key="11">
    <source>
        <dbReference type="EMBL" id="AZF68037.1"/>
    </source>
</evidence>
<evidence type="ECO:0000313" key="31">
    <source>
        <dbReference type="Proteomes" id="UP000594632"/>
    </source>
</evidence>
<evidence type="ECO:0000313" key="12">
    <source>
        <dbReference type="EMBL" id="AZF70657.1"/>
    </source>
</evidence>
<dbReference type="RefSeq" id="WP_009990515.1">
    <property type="nucleotide sequence ID" value="NZ_CP011055.2"/>
</dbReference>
<evidence type="ECO:0000256" key="6">
    <source>
        <dbReference type="ARBA" id="ARBA00022884"/>
    </source>
</evidence>
<reference evidence="24 25" key="4">
    <citation type="journal article" date="2018" name="Proc. Natl. Acad. Sci. U.S.A.">
        <title>Nonmutational mechanism of inheritance in the Archaeon Sulfolobus solfataricus.</title>
        <authorList>
            <person name="Payne S."/>
            <person name="McCarthy S."/>
            <person name="Johnson T."/>
            <person name="North E."/>
            <person name="Blum P."/>
        </authorList>
    </citation>
    <scope>NUCLEOTIDE SEQUENCE [LARGE SCALE GENOMIC DNA]</scope>
    <source>
        <strain evidence="12 24">SARC-H</strain>
        <strain evidence="13 28">SARC-I</strain>
        <strain evidence="15 29">SARC-N</strain>
        <strain evidence="16 30">SARC-O</strain>
        <strain evidence="17 25">SUL120</strain>
        <strain evidence="11 26">SULG</strain>
        <strain evidence="14 27">SULM</strain>
    </source>
</reference>
<dbReference type="InterPro" id="IPR029063">
    <property type="entry name" value="SAM-dependent_MTases_sf"/>
</dbReference>
<dbReference type="Proteomes" id="UP000267993">
    <property type="component" value="Chromosome"/>
</dbReference>
<dbReference type="Proteomes" id="UP000273194">
    <property type="component" value="Chromosome"/>
</dbReference>
<protein>
    <submittedName>
        <fullName evidence="9 19">RNA methyltransferase</fullName>
    </submittedName>
</protein>
<dbReference type="Proteomes" id="UP000278715">
    <property type="component" value="Chromosome"/>
</dbReference>
<dbReference type="EMBL" id="CP011056">
    <property type="protein sequence ID" value="AKA76267.1"/>
    <property type="molecule type" value="Genomic_DNA"/>
</dbReference>
<dbReference type="EMBL" id="LT549890">
    <property type="protein sequence ID" value="SAI83790.1"/>
    <property type="molecule type" value="Genomic_DNA"/>
</dbReference>
<reference evidence="18 31" key="6">
    <citation type="journal article" date="2020" name="Nat. Commun.">
        <title>The structures of two archaeal type IV pili illuminate evolutionary relationships.</title>
        <authorList>
            <person name="Wang F."/>
            <person name="Baquero D.P."/>
            <person name="Su Z."/>
            <person name="Beltran L.C."/>
            <person name="Prangishvili D."/>
            <person name="Krupovic M."/>
            <person name="Egelman E.H."/>
        </authorList>
    </citation>
    <scope>NUCLEOTIDE SEQUENCE [LARGE SCALE GENOMIC DNA]</scope>
    <source>
        <strain evidence="18 31">POZ149</strain>
    </source>
</reference>
<evidence type="ECO:0000313" key="19">
    <source>
        <dbReference type="EMBL" id="SAI83790.1"/>
    </source>
</evidence>
<evidence type="ECO:0000313" key="8">
    <source>
        <dbReference type="EMBL" id="AKA73569.1"/>
    </source>
</evidence>
<dbReference type="KEGG" id="ssol:SULB_1269"/>
<dbReference type="EMBL" id="CP033237">
    <property type="protein sequence ID" value="AZF73277.1"/>
    <property type="molecule type" value="Genomic_DNA"/>
</dbReference>
<dbReference type="EMBL" id="CP011057">
    <property type="protein sequence ID" value="AKA78959.1"/>
    <property type="molecule type" value="Genomic_DNA"/>
</dbReference>
<dbReference type="EMBL" id="CP033239">
    <property type="protein sequence ID" value="AZF78511.1"/>
    <property type="molecule type" value="Genomic_DNA"/>
</dbReference>
<evidence type="ECO:0000313" key="16">
    <source>
        <dbReference type="EMBL" id="AZF81115.1"/>
    </source>
</evidence>
<dbReference type="InterPro" id="IPR023267">
    <property type="entry name" value="RCMT"/>
</dbReference>
<evidence type="ECO:0000313" key="10">
    <source>
        <dbReference type="EMBL" id="AKA78959.1"/>
    </source>
</evidence>
<evidence type="ECO:0000313" key="13">
    <source>
        <dbReference type="EMBL" id="AZF73277.1"/>
    </source>
</evidence>
<dbReference type="NCBIfam" id="TIGR00446">
    <property type="entry name" value="nop2p"/>
    <property type="match status" value="1"/>
</dbReference>
<gene>
    <name evidence="18" type="ORF">HFC64_12750</name>
    <name evidence="19" type="ORF">SSOP1_0236</name>
    <name evidence="10" type="ORF">SULA_1268</name>
    <name evidence="8" type="ORF">SULB_1269</name>
    <name evidence="9" type="ORF">SULC_1267</name>
    <name evidence="11" type="ORF">SULG_06275</name>
    <name evidence="12" type="ORF">SULH_06275</name>
    <name evidence="13" type="ORF">SULI_06275</name>
    <name evidence="14" type="ORF">SULM_06275</name>
    <name evidence="15" type="ORF">SULN_06275</name>
    <name evidence="16" type="ORF">SULO_06285</name>
    <name evidence="17" type="ORF">SULZ_06520</name>
</gene>
<reference evidence="9" key="5">
    <citation type="submission" date="2018-10" db="EMBL/GenBank/DDBJ databases">
        <authorList>
            <person name="McCarthy S."/>
            <person name="Gradnigo J."/>
            <person name="Johnson T."/>
            <person name="Payne S."/>
            <person name="Lipzen A."/>
            <person name="Schackwitz W."/>
            <person name="Martin J."/>
            <person name="Moriyama E."/>
            <person name="Blum P."/>
        </authorList>
    </citation>
    <scope>NUCLEOTIDE SEQUENCE</scope>
    <source>
        <strain evidence="8">SARC-B</strain>
        <strain evidence="9">SARC-C</strain>
        <strain evidence="10">SULA</strain>
    </source>
</reference>
<dbReference type="EMBL" id="CP033241">
    <property type="protein sequence ID" value="AZF83754.1"/>
    <property type="molecule type" value="Genomic_DNA"/>
</dbReference>
<dbReference type="KEGG" id="ssof:SULC_1267"/>
<dbReference type="InterPro" id="IPR031341">
    <property type="entry name" value="Methyltr_RsmF_N"/>
</dbReference>
<dbReference type="PROSITE" id="PS01153">
    <property type="entry name" value="NOL1_NOP2_SUN"/>
    <property type="match status" value="1"/>
</dbReference>